<accession>X1TK12</accession>
<protein>
    <submittedName>
        <fullName evidence="1">Uncharacterized protein</fullName>
    </submittedName>
</protein>
<sequence>MPSLVRIWRWGERRLKIVTQPIGRATEILAIYSQDIPANSSVWAKLKTASTNEDTADISLVL</sequence>
<gene>
    <name evidence="1" type="ORF">S12H4_48623</name>
</gene>
<name>X1TK12_9ZZZZ</name>
<proteinExistence type="predicted"/>
<feature type="non-terminal residue" evidence="1">
    <location>
        <position position="62"/>
    </location>
</feature>
<dbReference type="AlphaFoldDB" id="X1TK12"/>
<organism evidence="1">
    <name type="scientific">marine sediment metagenome</name>
    <dbReference type="NCBI Taxonomy" id="412755"/>
    <lineage>
        <taxon>unclassified sequences</taxon>
        <taxon>metagenomes</taxon>
        <taxon>ecological metagenomes</taxon>
    </lineage>
</organism>
<evidence type="ECO:0000313" key="1">
    <source>
        <dbReference type="EMBL" id="GAJ05594.1"/>
    </source>
</evidence>
<reference evidence="1" key="1">
    <citation type="journal article" date="2014" name="Front. Microbiol.">
        <title>High frequency of phylogenetically diverse reductive dehalogenase-homologous genes in deep subseafloor sedimentary metagenomes.</title>
        <authorList>
            <person name="Kawai M."/>
            <person name="Futagami T."/>
            <person name="Toyoda A."/>
            <person name="Takaki Y."/>
            <person name="Nishi S."/>
            <person name="Hori S."/>
            <person name="Arai W."/>
            <person name="Tsubouchi T."/>
            <person name="Morono Y."/>
            <person name="Uchiyama I."/>
            <person name="Ito T."/>
            <person name="Fujiyama A."/>
            <person name="Inagaki F."/>
            <person name="Takami H."/>
        </authorList>
    </citation>
    <scope>NUCLEOTIDE SEQUENCE</scope>
    <source>
        <strain evidence="1">Expedition CK06-06</strain>
    </source>
</reference>
<comment type="caution">
    <text evidence="1">The sequence shown here is derived from an EMBL/GenBank/DDBJ whole genome shotgun (WGS) entry which is preliminary data.</text>
</comment>
<dbReference type="EMBL" id="BARW01030407">
    <property type="protein sequence ID" value="GAJ05594.1"/>
    <property type="molecule type" value="Genomic_DNA"/>
</dbReference>